<dbReference type="Proteomes" id="UP000218676">
    <property type="component" value="Chromosome 1"/>
</dbReference>
<name>A0AAD1FN17_PHODP</name>
<protein>
    <submittedName>
        <fullName evidence="1">Uncharacterized protein</fullName>
    </submittedName>
</protein>
<gene>
    <name evidence="1" type="ORF">PDPUS_1_02134</name>
</gene>
<reference evidence="2" key="1">
    <citation type="submission" date="2017-05" db="EMBL/GenBank/DDBJ databases">
        <title>Whole genome sequence of fish pathogenic bacteria, Photobacterium damselae subsp. piscicida, strain 91-197, isolated from hybrid striped bass (Morone sp.) in USA.</title>
        <authorList>
            <person name="Teru Y."/>
            <person name="Hikima J."/>
            <person name="Kono T."/>
            <person name="Sakai M."/>
            <person name="Takano T."/>
            <person name="Hawke J.P."/>
            <person name="Takeyama H."/>
            <person name="Aoki T."/>
        </authorList>
    </citation>
    <scope>NUCLEOTIDE SEQUENCE [LARGE SCALE GENOMIC DNA]</scope>
    <source>
        <strain evidence="2">91-197</strain>
    </source>
</reference>
<evidence type="ECO:0000313" key="1">
    <source>
        <dbReference type="EMBL" id="BAX53508.1"/>
    </source>
</evidence>
<dbReference type="SUPFAM" id="SSF55811">
    <property type="entry name" value="Nudix"/>
    <property type="match status" value="1"/>
</dbReference>
<accession>A0AAD1FN17</accession>
<dbReference type="EMBL" id="AP018045">
    <property type="protein sequence ID" value="BAX53508.1"/>
    <property type="molecule type" value="Genomic_DNA"/>
</dbReference>
<dbReference type="RefSeq" id="WP_148664478.1">
    <property type="nucleotide sequence ID" value="NZ_AP018045.1"/>
</dbReference>
<organism evidence="1 2">
    <name type="scientific">Photobacterium damsela subsp. piscicida</name>
    <name type="common">Pasteurella piscicida</name>
    <dbReference type="NCBI Taxonomy" id="38294"/>
    <lineage>
        <taxon>Bacteria</taxon>
        <taxon>Pseudomonadati</taxon>
        <taxon>Pseudomonadota</taxon>
        <taxon>Gammaproteobacteria</taxon>
        <taxon>Vibrionales</taxon>
        <taxon>Vibrionaceae</taxon>
        <taxon>Photobacterium</taxon>
    </lineage>
</organism>
<dbReference type="InterPro" id="IPR015797">
    <property type="entry name" value="NUDIX_hydrolase-like_dom_sf"/>
</dbReference>
<sequence>MHYCPQCGSPSLERVSYKEFICQQCQFTYFHNAAAAVMVAIVVNDEVLVAIRGRAPKKVCMIFLADLLTQMKA</sequence>
<evidence type="ECO:0000313" key="2">
    <source>
        <dbReference type="Proteomes" id="UP000218676"/>
    </source>
</evidence>
<dbReference type="AlphaFoldDB" id="A0AAD1FN17"/>
<proteinExistence type="predicted"/>